<organism evidence="8 9">
    <name type="scientific">Mizuhopecten yessoensis</name>
    <name type="common">Japanese scallop</name>
    <name type="synonym">Patinopecten yessoensis</name>
    <dbReference type="NCBI Taxonomy" id="6573"/>
    <lineage>
        <taxon>Eukaryota</taxon>
        <taxon>Metazoa</taxon>
        <taxon>Spiralia</taxon>
        <taxon>Lophotrochozoa</taxon>
        <taxon>Mollusca</taxon>
        <taxon>Bivalvia</taxon>
        <taxon>Autobranchia</taxon>
        <taxon>Pteriomorphia</taxon>
        <taxon>Pectinida</taxon>
        <taxon>Pectinoidea</taxon>
        <taxon>Pectinidae</taxon>
        <taxon>Mizuhopecten</taxon>
    </lineage>
</organism>
<keyword evidence="3 5" id="KW-0808">Transferase</keyword>
<feature type="transmembrane region" description="Helical" evidence="6">
    <location>
        <begin position="65"/>
        <end position="83"/>
    </location>
</feature>
<keyword evidence="5" id="KW-0443">Lipid metabolism</keyword>
<dbReference type="PANTHER" id="PTHR10434:SF11">
    <property type="entry name" value="1-ACYL-SN-GLYCEROL-3-PHOSPHATE ACYLTRANSFERASE"/>
    <property type="match status" value="1"/>
</dbReference>
<evidence type="ECO:0000256" key="6">
    <source>
        <dbReference type="SAM" id="Phobius"/>
    </source>
</evidence>
<dbReference type="PANTHER" id="PTHR10434">
    <property type="entry name" value="1-ACYL-SN-GLYCEROL-3-PHOSPHATE ACYLTRANSFERASE"/>
    <property type="match status" value="1"/>
</dbReference>
<dbReference type="GO" id="GO:0006654">
    <property type="term" value="P:phosphatidic acid biosynthetic process"/>
    <property type="evidence" value="ECO:0007669"/>
    <property type="project" value="TreeGrafter"/>
</dbReference>
<evidence type="ECO:0000313" key="9">
    <source>
        <dbReference type="Proteomes" id="UP000242188"/>
    </source>
</evidence>
<keyword evidence="4 5" id="KW-0012">Acyltransferase</keyword>
<dbReference type="EC" id="2.3.1.51" evidence="5"/>
<name>A0A210R0X8_MIZYE</name>
<proteinExistence type="inferred from homology"/>
<keyword evidence="5" id="KW-0594">Phospholipid biosynthesis</keyword>
<dbReference type="GO" id="GO:0003841">
    <property type="term" value="F:1-acylglycerol-3-phosphate O-acyltransferase activity"/>
    <property type="evidence" value="ECO:0007669"/>
    <property type="project" value="UniProtKB-UniRule"/>
</dbReference>
<dbReference type="AlphaFoldDB" id="A0A210R0X8"/>
<evidence type="ECO:0000259" key="7">
    <source>
        <dbReference type="SMART" id="SM00563"/>
    </source>
</evidence>
<dbReference type="GO" id="GO:0016020">
    <property type="term" value="C:membrane"/>
    <property type="evidence" value="ECO:0007669"/>
    <property type="project" value="InterPro"/>
</dbReference>
<evidence type="ECO:0000256" key="4">
    <source>
        <dbReference type="ARBA" id="ARBA00023315"/>
    </source>
</evidence>
<comment type="pathway">
    <text evidence="1">Phospholipid metabolism; CDP-diacylglycerol biosynthesis; CDP-diacylglycerol from sn-glycerol 3-phosphate: step 2/3.</text>
</comment>
<keyword evidence="9" id="KW-1185">Reference proteome</keyword>
<gene>
    <name evidence="8" type="ORF">KP79_PYT04403</name>
</gene>
<keyword evidence="6" id="KW-0812">Transmembrane</keyword>
<reference evidence="8 9" key="1">
    <citation type="journal article" date="2017" name="Nat. Ecol. Evol.">
        <title>Scallop genome provides insights into evolution of bilaterian karyotype and development.</title>
        <authorList>
            <person name="Wang S."/>
            <person name="Zhang J."/>
            <person name="Jiao W."/>
            <person name="Li J."/>
            <person name="Xun X."/>
            <person name="Sun Y."/>
            <person name="Guo X."/>
            <person name="Huan P."/>
            <person name="Dong B."/>
            <person name="Zhang L."/>
            <person name="Hu X."/>
            <person name="Sun X."/>
            <person name="Wang J."/>
            <person name="Zhao C."/>
            <person name="Wang Y."/>
            <person name="Wang D."/>
            <person name="Huang X."/>
            <person name="Wang R."/>
            <person name="Lv J."/>
            <person name="Li Y."/>
            <person name="Zhang Z."/>
            <person name="Liu B."/>
            <person name="Lu W."/>
            <person name="Hui Y."/>
            <person name="Liang J."/>
            <person name="Zhou Z."/>
            <person name="Hou R."/>
            <person name="Li X."/>
            <person name="Liu Y."/>
            <person name="Li H."/>
            <person name="Ning X."/>
            <person name="Lin Y."/>
            <person name="Zhao L."/>
            <person name="Xing Q."/>
            <person name="Dou J."/>
            <person name="Li Y."/>
            <person name="Mao J."/>
            <person name="Guo H."/>
            <person name="Dou H."/>
            <person name="Li T."/>
            <person name="Mu C."/>
            <person name="Jiang W."/>
            <person name="Fu Q."/>
            <person name="Fu X."/>
            <person name="Miao Y."/>
            <person name="Liu J."/>
            <person name="Yu Q."/>
            <person name="Li R."/>
            <person name="Liao H."/>
            <person name="Li X."/>
            <person name="Kong Y."/>
            <person name="Jiang Z."/>
            <person name="Chourrout D."/>
            <person name="Li R."/>
            <person name="Bao Z."/>
        </authorList>
    </citation>
    <scope>NUCLEOTIDE SEQUENCE [LARGE SCALE GENOMIC DNA]</scope>
    <source>
        <strain evidence="8 9">PY_sf001</strain>
    </source>
</reference>
<feature type="domain" description="Phospholipid/glycerol acyltransferase" evidence="7">
    <location>
        <begin position="34"/>
        <end position="149"/>
    </location>
</feature>
<evidence type="ECO:0000256" key="5">
    <source>
        <dbReference type="RuleBase" id="RU361267"/>
    </source>
</evidence>
<dbReference type="Pfam" id="PF01553">
    <property type="entry name" value="Acyltransferase"/>
    <property type="match status" value="1"/>
</dbReference>
<comment type="similarity">
    <text evidence="2 5">Belongs to the 1-acyl-sn-glycerol-3-phosphate acyltransferase family.</text>
</comment>
<dbReference type="STRING" id="6573.A0A210R0X8"/>
<evidence type="ECO:0000313" key="8">
    <source>
        <dbReference type="EMBL" id="OWF54680.1"/>
    </source>
</evidence>
<evidence type="ECO:0000256" key="1">
    <source>
        <dbReference type="ARBA" id="ARBA00004728"/>
    </source>
</evidence>
<protein>
    <recommendedName>
        <fullName evidence="5">1-acyl-sn-glycerol-3-phosphate acyltransferase</fullName>
        <ecNumber evidence="5">2.3.1.51</ecNumber>
    </recommendedName>
</protein>
<dbReference type="Proteomes" id="UP000242188">
    <property type="component" value="Unassembled WGS sequence"/>
</dbReference>
<sequence length="248" mass="28187">MEQYVTFLVNLERRLFGLSIDVRGRENLEADSPCIIVINHQSSLDLFGLMEIWPKRCSCLAKKSLLYMGPLGLLMWMLGVVFVDRVSHSKAVSALSEAAEHTKKEKTSIIIFPEGTRNHGVSMLPFKKGAFHLAVLSQIPIVPVVFSSYSEFYNKKEKIFSAGKFIITCLPPISTKGKKVEEVSEMAESVREQMMEKRAEEIKWEKFLFQIIPESSLKLDCPLYIQITKTPTGITGTCHMLNNKRYMC</sequence>
<keyword evidence="5" id="KW-1208">Phospholipid metabolism</keyword>
<dbReference type="InterPro" id="IPR002123">
    <property type="entry name" value="Plipid/glycerol_acylTrfase"/>
</dbReference>
<dbReference type="InterPro" id="IPR004552">
    <property type="entry name" value="AGP_acyltrans"/>
</dbReference>
<evidence type="ECO:0000256" key="3">
    <source>
        <dbReference type="ARBA" id="ARBA00022679"/>
    </source>
</evidence>
<accession>A0A210R0X8</accession>
<dbReference type="SMART" id="SM00563">
    <property type="entry name" value="PlsC"/>
    <property type="match status" value="1"/>
</dbReference>
<comment type="caution">
    <text evidence="8">The sequence shown here is derived from an EMBL/GenBank/DDBJ whole genome shotgun (WGS) entry which is preliminary data.</text>
</comment>
<dbReference type="OrthoDB" id="202234at2759"/>
<dbReference type="NCBIfam" id="TIGR00530">
    <property type="entry name" value="AGP_acyltrn"/>
    <property type="match status" value="1"/>
</dbReference>
<comment type="domain">
    <text evidence="5">The HXXXXD motif is essential for acyltransferase activity and may constitute the binding site for the phosphate moiety of the glycerol-3-phosphate.</text>
</comment>
<dbReference type="SUPFAM" id="SSF69593">
    <property type="entry name" value="Glycerol-3-phosphate (1)-acyltransferase"/>
    <property type="match status" value="1"/>
</dbReference>
<comment type="catalytic activity">
    <reaction evidence="5">
        <text>a 1-acyl-sn-glycero-3-phosphate + an acyl-CoA = a 1,2-diacyl-sn-glycero-3-phosphate + CoA</text>
        <dbReference type="Rhea" id="RHEA:19709"/>
        <dbReference type="ChEBI" id="CHEBI:57287"/>
        <dbReference type="ChEBI" id="CHEBI:57970"/>
        <dbReference type="ChEBI" id="CHEBI:58342"/>
        <dbReference type="ChEBI" id="CHEBI:58608"/>
        <dbReference type="EC" id="2.3.1.51"/>
    </reaction>
</comment>
<keyword evidence="6" id="KW-1133">Transmembrane helix</keyword>
<dbReference type="CDD" id="cd07989">
    <property type="entry name" value="LPLAT_AGPAT-like"/>
    <property type="match status" value="1"/>
</dbReference>
<keyword evidence="5" id="KW-0444">Lipid biosynthesis</keyword>
<feature type="transmembrane region" description="Helical" evidence="6">
    <location>
        <begin position="130"/>
        <end position="149"/>
    </location>
</feature>
<evidence type="ECO:0000256" key="2">
    <source>
        <dbReference type="ARBA" id="ARBA00008655"/>
    </source>
</evidence>
<dbReference type="GO" id="GO:0005783">
    <property type="term" value="C:endoplasmic reticulum"/>
    <property type="evidence" value="ECO:0007669"/>
    <property type="project" value="TreeGrafter"/>
</dbReference>
<dbReference type="EMBL" id="NEDP02000942">
    <property type="protein sequence ID" value="OWF54680.1"/>
    <property type="molecule type" value="Genomic_DNA"/>
</dbReference>
<keyword evidence="6" id="KW-0472">Membrane</keyword>